<organism evidence="5 6">
    <name type="scientific">Olsenella absiana</name>
    <dbReference type="NCBI Taxonomy" id="3115222"/>
    <lineage>
        <taxon>Bacteria</taxon>
        <taxon>Bacillati</taxon>
        <taxon>Actinomycetota</taxon>
        <taxon>Coriobacteriia</taxon>
        <taxon>Coriobacteriales</taxon>
        <taxon>Atopobiaceae</taxon>
        <taxon>Olsenella</taxon>
    </lineage>
</organism>
<dbReference type="PANTHER" id="PTHR35526">
    <property type="entry name" value="ANTI-SIGMA-F FACTOR RSBW-RELATED"/>
    <property type="match status" value="1"/>
</dbReference>
<evidence type="ECO:0000256" key="2">
    <source>
        <dbReference type="ARBA" id="ARBA00022527"/>
    </source>
</evidence>
<dbReference type="InterPro" id="IPR050267">
    <property type="entry name" value="Anti-sigma-factor_SerPK"/>
</dbReference>
<dbReference type="Proteomes" id="UP001332931">
    <property type="component" value="Unassembled WGS sequence"/>
</dbReference>
<comment type="similarity">
    <text evidence="1 3">Belongs to the anti-sigma-factor antagonist family.</text>
</comment>
<keyword evidence="6" id="KW-1185">Reference proteome</keyword>
<dbReference type="EMBL" id="JAZGJQ010000006">
    <property type="protein sequence ID" value="MEE6147579.1"/>
    <property type="molecule type" value="Genomic_DNA"/>
</dbReference>
<dbReference type="SUPFAM" id="SSF55874">
    <property type="entry name" value="ATPase domain of HSP90 chaperone/DNA topoisomerase II/histidine kinase"/>
    <property type="match status" value="1"/>
</dbReference>
<feature type="domain" description="STAS" evidence="4">
    <location>
        <begin position="1"/>
        <end position="114"/>
    </location>
</feature>
<dbReference type="InterPro" id="IPR002645">
    <property type="entry name" value="STAS_dom"/>
</dbReference>
<evidence type="ECO:0000313" key="5">
    <source>
        <dbReference type="EMBL" id="MEE6147579.1"/>
    </source>
</evidence>
<keyword evidence="2" id="KW-0418">Kinase</keyword>
<evidence type="ECO:0000259" key="4">
    <source>
        <dbReference type="PROSITE" id="PS50801"/>
    </source>
</evidence>
<dbReference type="PROSITE" id="PS50801">
    <property type="entry name" value="STAS"/>
    <property type="match status" value="1"/>
</dbReference>
<sequence>MAGKTNIAVVPVGRSLDVRQAASLKRLIQSLSDQGCRRIMLNFAQTDYVDSAGMGMLFGAVRRMRESGGLLSCINVSPRVMRIFSIYRLVDYAPVQQTGERPRFEELDPQAQPVSHNVLRVEGDNLQAARGRVEELLRHLGFEGDRLFDMTLAVGEAMGNAVDHTEQGGVLATVTGYPDRAIVDVSDCGAGFELASDEEPVSSVDAVERGRGIKLMRLLADSVSIHLKRSGQGTVVRLVKLLR</sequence>
<dbReference type="Gene3D" id="3.30.750.24">
    <property type="entry name" value="STAS domain"/>
    <property type="match status" value="1"/>
</dbReference>
<dbReference type="Pfam" id="PF13581">
    <property type="entry name" value="HATPase_c_2"/>
    <property type="match status" value="1"/>
</dbReference>
<dbReference type="CDD" id="cd07043">
    <property type="entry name" value="STAS_anti-anti-sigma_factors"/>
    <property type="match status" value="1"/>
</dbReference>
<dbReference type="InterPro" id="IPR036890">
    <property type="entry name" value="HATPase_C_sf"/>
</dbReference>
<dbReference type="InterPro" id="IPR003594">
    <property type="entry name" value="HATPase_dom"/>
</dbReference>
<dbReference type="InterPro" id="IPR003658">
    <property type="entry name" value="Anti-sigma_ant"/>
</dbReference>
<dbReference type="InterPro" id="IPR036513">
    <property type="entry name" value="STAS_dom_sf"/>
</dbReference>
<dbReference type="Gene3D" id="3.30.565.10">
    <property type="entry name" value="Histidine kinase-like ATPase, C-terminal domain"/>
    <property type="match status" value="1"/>
</dbReference>
<keyword evidence="2" id="KW-0723">Serine/threonine-protein kinase</keyword>
<dbReference type="NCBIfam" id="TIGR00377">
    <property type="entry name" value="ant_ant_sig"/>
    <property type="match status" value="1"/>
</dbReference>
<dbReference type="CDD" id="cd16936">
    <property type="entry name" value="HATPase_RsbW-like"/>
    <property type="match status" value="1"/>
</dbReference>
<name>A0ABU7RAE1_9ACTN</name>
<accession>A0ABU7RAE1</accession>
<evidence type="ECO:0000256" key="1">
    <source>
        <dbReference type="ARBA" id="ARBA00009013"/>
    </source>
</evidence>
<dbReference type="PANTHER" id="PTHR35526:SF3">
    <property type="entry name" value="ANTI-SIGMA-F FACTOR RSBW"/>
    <property type="match status" value="1"/>
</dbReference>
<comment type="caution">
    <text evidence="5">The sequence shown here is derived from an EMBL/GenBank/DDBJ whole genome shotgun (WGS) entry which is preliminary data.</text>
</comment>
<proteinExistence type="inferred from homology"/>
<dbReference type="SUPFAM" id="SSF52091">
    <property type="entry name" value="SpoIIaa-like"/>
    <property type="match status" value="1"/>
</dbReference>
<evidence type="ECO:0000256" key="3">
    <source>
        <dbReference type="RuleBase" id="RU003749"/>
    </source>
</evidence>
<dbReference type="Pfam" id="PF01740">
    <property type="entry name" value="STAS"/>
    <property type="match status" value="1"/>
</dbReference>
<gene>
    <name evidence="5" type="ORF">VXJ25_06255</name>
</gene>
<reference evidence="5 6" key="1">
    <citation type="submission" date="2024-01" db="EMBL/GenBank/DDBJ databases">
        <title>Description of Olsenella sp. nov., isolated from pig feces.</title>
        <authorList>
            <person name="Chang Y.-H."/>
        </authorList>
    </citation>
    <scope>NUCLEOTIDE SEQUENCE [LARGE SCALE GENOMIC DNA]</scope>
    <source>
        <strain evidence="5 6">YH-ols2223</strain>
    </source>
</reference>
<dbReference type="RefSeq" id="WP_330958348.1">
    <property type="nucleotide sequence ID" value="NZ_JAZGJQ010000006.1"/>
</dbReference>
<evidence type="ECO:0000313" key="6">
    <source>
        <dbReference type="Proteomes" id="UP001332931"/>
    </source>
</evidence>
<protein>
    <recommendedName>
        <fullName evidence="3">Anti-sigma factor antagonist</fullName>
    </recommendedName>
</protein>
<keyword evidence="2" id="KW-0808">Transferase</keyword>